<comment type="caution">
    <text evidence="10">The sequence shown here is derived from an EMBL/GenBank/DDBJ whole genome shotgun (WGS) entry which is preliminary data.</text>
</comment>
<proteinExistence type="inferred from homology"/>
<dbReference type="GO" id="GO:0005524">
    <property type="term" value="F:ATP binding"/>
    <property type="evidence" value="ECO:0007669"/>
    <property type="project" value="UniProtKB-KW"/>
</dbReference>
<gene>
    <name evidence="10" type="ORF">FD35_GL000055</name>
</gene>
<dbReference type="InterPro" id="IPR001206">
    <property type="entry name" value="Diacylglycerol_kinase_cat_dom"/>
</dbReference>
<dbReference type="Gene3D" id="3.40.50.10330">
    <property type="entry name" value="Probable inorganic polyphosphate/atp-NAD kinase, domain 1"/>
    <property type="match status" value="1"/>
</dbReference>
<accession>A0A0R1RS64</accession>
<dbReference type="InterPro" id="IPR017438">
    <property type="entry name" value="ATP-NAD_kinase_N"/>
</dbReference>
<dbReference type="PANTHER" id="PTHR12358:SF54">
    <property type="entry name" value="SPHINGOSINE KINASE RELATED PROTEIN"/>
    <property type="match status" value="1"/>
</dbReference>
<dbReference type="InterPro" id="IPR005218">
    <property type="entry name" value="Diacylglycerol/lipid_kinase"/>
</dbReference>
<evidence type="ECO:0000256" key="2">
    <source>
        <dbReference type="ARBA" id="ARBA00005983"/>
    </source>
</evidence>
<dbReference type="RefSeq" id="WP_017262052.1">
    <property type="nucleotide sequence ID" value="NZ_AUAW01000001.1"/>
</dbReference>
<feature type="domain" description="DAGKc" evidence="9">
    <location>
        <begin position="1"/>
        <end position="140"/>
    </location>
</feature>
<organism evidence="10 11">
    <name type="scientific">Furfurilactobacillus rossiae DSM 15814</name>
    <dbReference type="NCBI Taxonomy" id="1114972"/>
    <lineage>
        <taxon>Bacteria</taxon>
        <taxon>Bacillati</taxon>
        <taxon>Bacillota</taxon>
        <taxon>Bacilli</taxon>
        <taxon>Lactobacillales</taxon>
        <taxon>Lactobacillaceae</taxon>
        <taxon>Furfurilactobacillus</taxon>
    </lineage>
</organism>
<dbReference type="PATRIC" id="fig|1114972.6.peg.54"/>
<evidence type="ECO:0000256" key="3">
    <source>
        <dbReference type="ARBA" id="ARBA00022679"/>
    </source>
</evidence>
<evidence type="ECO:0000256" key="4">
    <source>
        <dbReference type="ARBA" id="ARBA00022741"/>
    </source>
</evidence>
<keyword evidence="8" id="KW-1208">Phospholipid metabolism</keyword>
<dbReference type="PANTHER" id="PTHR12358">
    <property type="entry name" value="SPHINGOSINE KINASE"/>
    <property type="match status" value="1"/>
</dbReference>
<dbReference type="Gene3D" id="2.60.200.40">
    <property type="match status" value="1"/>
</dbReference>
<dbReference type="InterPro" id="IPR016064">
    <property type="entry name" value="NAD/diacylglycerol_kinase_sf"/>
</dbReference>
<dbReference type="GO" id="GO:0016301">
    <property type="term" value="F:kinase activity"/>
    <property type="evidence" value="ECO:0007669"/>
    <property type="project" value="UniProtKB-KW"/>
</dbReference>
<keyword evidence="7" id="KW-0594">Phospholipid biosynthesis</keyword>
<evidence type="ECO:0000313" key="10">
    <source>
        <dbReference type="EMBL" id="KRL57050.1"/>
    </source>
</evidence>
<dbReference type="Proteomes" id="UP000051999">
    <property type="component" value="Unassembled WGS sequence"/>
</dbReference>
<dbReference type="InterPro" id="IPR050187">
    <property type="entry name" value="Lipid_Phosphate_FormReg"/>
</dbReference>
<evidence type="ECO:0000256" key="6">
    <source>
        <dbReference type="ARBA" id="ARBA00022840"/>
    </source>
</evidence>
<evidence type="ECO:0000256" key="1">
    <source>
        <dbReference type="ARBA" id="ARBA00001946"/>
    </source>
</evidence>
<dbReference type="eggNOG" id="COG1597">
    <property type="taxonomic scope" value="Bacteria"/>
</dbReference>
<keyword evidence="11" id="KW-1185">Reference proteome</keyword>
<keyword evidence="4" id="KW-0547">Nucleotide-binding</keyword>
<dbReference type="SMART" id="SM00046">
    <property type="entry name" value="DAGKc"/>
    <property type="match status" value="1"/>
</dbReference>
<dbReference type="STRING" id="1114972.FD35_GL000055"/>
<dbReference type="InterPro" id="IPR045540">
    <property type="entry name" value="YegS/DAGK_C"/>
</dbReference>
<keyword evidence="7" id="KW-0443">Lipid metabolism</keyword>
<dbReference type="GO" id="GO:0008654">
    <property type="term" value="P:phospholipid biosynthetic process"/>
    <property type="evidence" value="ECO:0007669"/>
    <property type="project" value="UniProtKB-KW"/>
</dbReference>
<reference evidence="10 11" key="1">
    <citation type="journal article" date="2015" name="Genome Announc.">
        <title>Expanding the biotechnology potential of lactobacilli through comparative genomics of 213 strains and associated genera.</title>
        <authorList>
            <person name="Sun Z."/>
            <person name="Harris H.M."/>
            <person name="McCann A."/>
            <person name="Guo C."/>
            <person name="Argimon S."/>
            <person name="Zhang W."/>
            <person name="Yang X."/>
            <person name="Jeffery I.B."/>
            <person name="Cooney J.C."/>
            <person name="Kagawa T.F."/>
            <person name="Liu W."/>
            <person name="Song Y."/>
            <person name="Salvetti E."/>
            <person name="Wrobel A."/>
            <person name="Rasinkangas P."/>
            <person name="Parkhill J."/>
            <person name="Rea M.C."/>
            <person name="O'Sullivan O."/>
            <person name="Ritari J."/>
            <person name="Douillard F.P."/>
            <person name="Paul Ross R."/>
            <person name="Yang R."/>
            <person name="Briner A.E."/>
            <person name="Felis G.E."/>
            <person name="de Vos W.M."/>
            <person name="Barrangou R."/>
            <person name="Klaenhammer T.R."/>
            <person name="Caufield P.W."/>
            <person name="Cui Y."/>
            <person name="Zhang H."/>
            <person name="O'Toole P.W."/>
        </authorList>
    </citation>
    <scope>NUCLEOTIDE SEQUENCE [LARGE SCALE GENOMIC DNA]</scope>
    <source>
        <strain evidence="10 11">DSM 15814</strain>
    </source>
</reference>
<dbReference type="SUPFAM" id="SSF111331">
    <property type="entry name" value="NAD kinase/diacylglycerol kinase-like"/>
    <property type="match status" value="1"/>
</dbReference>
<dbReference type="OrthoDB" id="9786026at2"/>
<evidence type="ECO:0000256" key="7">
    <source>
        <dbReference type="ARBA" id="ARBA00023209"/>
    </source>
</evidence>
<keyword evidence="6" id="KW-0067">ATP-binding</keyword>
<keyword evidence="7" id="KW-0444">Lipid biosynthesis</keyword>
<comment type="cofactor">
    <cofactor evidence="1">
        <name>Mg(2+)</name>
        <dbReference type="ChEBI" id="CHEBI:18420"/>
    </cofactor>
</comment>
<dbReference type="EMBL" id="AZFF01000001">
    <property type="protein sequence ID" value="KRL57050.1"/>
    <property type="molecule type" value="Genomic_DNA"/>
</dbReference>
<evidence type="ECO:0000256" key="8">
    <source>
        <dbReference type="ARBA" id="ARBA00023264"/>
    </source>
</evidence>
<dbReference type="PROSITE" id="PS50146">
    <property type="entry name" value="DAGK"/>
    <property type="match status" value="1"/>
</dbReference>
<dbReference type="Pfam" id="PF00781">
    <property type="entry name" value="DAGK_cat"/>
    <property type="match status" value="1"/>
</dbReference>
<name>A0A0R1RS64_9LACO</name>
<dbReference type="Pfam" id="PF19279">
    <property type="entry name" value="YegS_C"/>
    <property type="match status" value="1"/>
</dbReference>
<evidence type="ECO:0000259" key="9">
    <source>
        <dbReference type="PROSITE" id="PS50146"/>
    </source>
</evidence>
<keyword evidence="5 10" id="KW-0418">Kinase</keyword>
<dbReference type="NCBIfam" id="TIGR00147">
    <property type="entry name" value="YegS/Rv2252/BmrU family lipid kinase"/>
    <property type="match status" value="1"/>
</dbReference>
<comment type="similarity">
    <text evidence="2">Belongs to the diacylglycerol/lipid kinase family.</text>
</comment>
<protein>
    <submittedName>
        <fullName evidence="10">Diacylglycerol kinase family protein</fullName>
    </submittedName>
</protein>
<evidence type="ECO:0000256" key="5">
    <source>
        <dbReference type="ARBA" id="ARBA00022777"/>
    </source>
</evidence>
<keyword evidence="3" id="KW-0808">Transferase</keyword>
<dbReference type="AlphaFoldDB" id="A0A0R1RS64"/>
<evidence type="ECO:0000313" key="11">
    <source>
        <dbReference type="Proteomes" id="UP000051999"/>
    </source>
</evidence>
<sequence>MTRHFYVILNRHAGRGYANNVWQTIQPQLDQLGIEYQMNETKYAEHAILLAEQYAKHHANVPMGSHIVLVVGGDGTLNQALNGLKKVDVAVPLPLAYIPAGSGNDFARGAQVSRNASNALKQILTATEPEMLDIGHYDETTQHEQRYFVNNVGIGFDAAIVSAANHSTKKGLLNRLHLGNLAYIGQLIKVLGQQTAFPVTVHVGNRRDIFDNGFLVTTSNHPYFGGGVPILPIANVHDRKLSLIIAEKMILPKFIFLFIMMAFGRHLNFKNVHHYQAEHLHLTISSLEYGQVDGEEMGNRFFDIYLSVEQYPFWFAPIRHAK</sequence>